<evidence type="ECO:0000259" key="16">
    <source>
        <dbReference type="PROSITE" id="PS50112"/>
    </source>
</evidence>
<proteinExistence type="predicted"/>
<evidence type="ECO:0000256" key="15">
    <source>
        <dbReference type="ARBA" id="ARBA00023170"/>
    </source>
</evidence>
<dbReference type="InterPro" id="IPR011102">
    <property type="entry name" value="Sig_transdc_His_kinase_HWE"/>
</dbReference>
<keyword evidence="10" id="KW-0547">Nucleotide-binding</keyword>
<dbReference type="PANTHER" id="PTHR41523">
    <property type="entry name" value="TWO-COMPONENT SYSTEM SENSOR PROTEIN"/>
    <property type="match status" value="1"/>
</dbReference>
<evidence type="ECO:0000313" key="18">
    <source>
        <dbReference type="EMBL" id="MFD1482875.1"/>
    </source>
</evidence>
<dbReference type="Gene3D" id="3.30.450.20">
    <property type="entry name" value="PAS domain"/>
    <property type="match status" value="2"/>
</dbReference>
<evidence type="ECO:0000256" key="14">
    <source>
        <dbReference type="ARBA" id="ARBA00023026"/>
    </source>
</evidence>
<dbReference type="Pfam" id="PF13188">
    <property type="entry name" value="PAS_8"/>
    <property type="match status" value="1"/>
</dbReference>
<dbReference type="PANTHER" id="PTHR41523:SF7">
    <property type="entry name" value="HISTIDINE KINASE"/>
    <property type="match status" value="1"/>
</dbReference>
<dbReference type="Pfam" id="PF07536">
    <property type="entry name" value="HWE_HK"/>
    <property type="match status" value="1"/>
</dbReference>
<dbReference type="InterPro" id="IPR000700">
    <property type="entry name" value="PAS-assoc_C"/>
</dbReference>
<dbReference type="SUPFAM" id="SSF55785">
    <property type="entry name" value="PYP-like sensor domain (PAS domain)"/>
    <property type="match status" value="2"/>
</dbReference>
<name>A0ABW4E317_9RHOB</name>
<keyword evidence="6" id="KW-0285">Flavoprotein</keyword>
<dbReference type="Proteomes" id="UP001597302">
    <property type="component" value="Unassembled WGS sequence"/>
</dbReference>
<dbReference type="SUPFAM" id="SSF55781">
    <property type="entry name" value="GAF domain-like"/>
    <property type="match status" value="1"/>
</dbReference>
<evidence type="ECO:0000256" key="7">
    <source>
        <dbReference type="ARBA" id="ARBA00022643"/>
    </source>
</evidence>
<keyword evidence="4" id="KW-0597">Phosphoprotein</keyword>
<evidence type="ECO:0000256" key="2">
    <source>
        <dbReference type="ARBA" id="ARBA00012438"/>
    </source>
</evidence>
<dbReference type="InterPro" id="IPR029016">
    <property type="entry name" value="GAF-like_dom_sf"/>
</dbReference>
<evidence type="ECO:0000256" key="10">
    <source>
        <dbReference type="ARBA" id="ARBA00022741"/>
    </source>
</evidence>
<evidence type="ECO:0000256" key="9">
    <source>
        <dbReference type="ARBA" id="ARBA00022737"/>
    </source>
</evidence>
<sequence>MLSPSPPPSTSARIRALRYSGLLEHSGLEQFGHLTDQVRDILEVPVAIVSLVDEDRQVFAGHSGLPEPWASLGQTPMSHSFCQHVVDSKAPLIVSDANDDPLLRDNLAINDLGVVAYLGVPIMLPGGELAGALAAIDTSPRIWTEVELRRLRSLARTVEKEIAIRLSEGHWRGLFDNMQEGFYVASALRDDAGALIDMLFQETNPAVGRITGIPASDFIGARLSVLMPDALPDLLAVYDRVLRTGQPELVETTHPTLGRSFDHRVRALDDRRIASVLMDVTERLQAEAALRISRAQLATVIDAMPVGVLLAEAPSGRVIMRNDRMAQILGQSPLGMGPGAGDAPFTAFDANGDPFDPLHSPLARIIAGEVQSHSVDVQLRRPDGLRTWIEIAGEAIRGDDDRLIAVCVVVSDIDERKKRDVEQRVLHSELAHRMKNSLAVVQSIVNQTLRQAPSIQEGRDAIVSRLAALSRAQDMLTQSHWDNSDIADVVDAATAPHRANADRITMQGPKVSLSAQQAMALSLAIHELATNAVKYGALSNDAGRVAICWHWQGRDFAFDWVESDGPPVAAPTRRGFGSRLIEQNVAAYFDGTGEIAYDPTGIRFRLTGTLDPQ</sequence>
<dbReference type="SUPFAM" id="SSF55874">
    <property type="entry name" value="ATPase domain of HSP90 chaperone/DNA topoisomerase II/histidine kinase"/>
    <property type="match status" value="1"/>
</dbReference>
<dbReference type="PROSITE" id="PS50112">
    <property type="entry name" value="PAS"/>
    <property type="match status" value="1"/>
</dbReference>
<dbReference type="NCBIfam" id="TIGR00229">
    <property type="entry name" value="sensory_box"/>
    <property type="match status" value="1"/>
</dbReference>
<dbReference type="SMART" id="SM00065">
    <property type="entry name" value="GAF"/>
    <property type="match status" value="1"/>
</dbReference>
<keyword evidence="7" id="KW-0288">FMN</keyword>
<accession>A0ABW4E317</accession>
<dbReference type="Pfam" id="PF01590">
    <property type="entry name" value="GAF"/>
    <property type="match status" value="1"/>
</dbReference>
<keyword evidence="5" id="KW-0716">Sensory transduction</keyword>
<comment type="catalytic activity">
    <reaction evidence="1">
        <text>ATP + protein L-histidine = ADP + protein N-phospho-L-histidine.</text>
        <dbReference type="EC" id="2.7.13.3"/>
    </reaction>
</comment>
<evidence type="ECO:0000256" key="4">
    <source>
        <dbReference type="ARBA" id="ARBA00022553"/>
    </source>
</evidence>
<dbReference type="InterPro" id="IPR036890">
    <property type="entry name" value="HATPase_C_sf"/>
</dbReference>
<feature type="domain" description="PAS" evidence="16">
    <location>
        <begin position="204"/>
        <end position="245"/>
    </location>
</feature>
<keyword evidence="8" id="KW-0808">Transferase</keyword>
<evidence type="ECO:0000256" key="8">
    <source>
        <dbReference type="ARBA" id="ARBA00022679"/>
    </source>
</evidence>
<keyword evidence="15" id="KW-0675">Receptor</keyword>
<evidence type="ECO:0000256" key="3">
    <source>
        <dbReference type="ARBA" id="ARBA00022543"/>
    </source>
</evidence>
<dbReference type="InterPro" id="IPR001610">
    <property type="entry name" value="PAC"/>
</dbReference>
<dbReference type="SMART" id="SM00911">
    <property type="entry name" value="HWE_HK"/>
    <property type="match status" value="1"/>
</dbReference>
<keyword evidence="19" id="KW-1185">Reference proteome</keyword>
<keyword evidence="14" id="KW-0843">Virulence</keyword>
<dbReference type="InterPro" id="IPR003018">
    <property type="entry name" value="GAF"/>
</dbReference>
<evidence type="ECO:0000256" key="13">
    <source>
        <dbReference type="ARBA" id="ARBA00022991"/>
    </source>
</evidence>
<keyword evidence="11 18" id="KW-0418">Kinase</keyword>
<dbReference type="GO" id="GO:0016301">
    <property type="term" value="F:kinase activity"/>
    <property type="evidence" value="ECO:0007669"/>
    <property type="project" value="UniProtKB-KW"/>
</dbReference>
<feature type="domain" description="PAC" evidence="17">
    <location>
        <begin position="373"/>
        <end position="425"/>
    </location>
</feature>
<keyword evidence="12" id="KW-0067">ATP-binding</keyword>
<gene>
    <name evidence="18" type="ORF">ACFQ5P_16380</name>
</gene>
<evidence type="ECO:0000259" key="17">
    <source>
        <dbReference type="PROSITE" id="PS50113"/>
    </source>
</evidence>
<dbReference type="Gene3D" id="3.30.565.10">
    <property type="entry name" value="Histidine kinase-like ATPase, C-terminal domain"/>
    <property type="match status" value="1"/>
</dbReference>
<dbReference type="RefSeq" id="WP_131572535.1">
    <property type="nucleotide sequence ID" value="NZ_CBCSAJ010000001.1"/>
</dbReference>
<protein>
    <recommendedName>
        <fullName evidence="2">histidine kinase</fullName>
        <ecNumber evidence="2">2.7.13.3</ecNumber>
    </recommendedName>
</protein>
<evidence type="ECO:0000256" key="12">
    <source>
        <dbReference type="ARBA" id="ARBA00022840"/>
    </source>
</evidence>
<organism evidence="18 19">
    <name type="scientific">Paracoccus nototheniae</name>
    <dbReference type="NCBI Taxonomy" id="2489002"/>
    <lineage>
        <taxon>Bacteria</taxon>
        <taxon>Pseudomonadati</taxon>
        <taxon>Pseudomonadota</taxon>
        <taxon>Alphaproteobacteria</taxon>
        <taxon>Rhodobacterales</taxon>
        <taxon>Paracoccaceae</taxon>
        <taxon>Paracoccus</taxon>
    </lineage>
</organism>
<dbReference type="InterPro" id="IPR000014">
    <property type="entry name" value="PAS"/>
</dbReference>
<dbReference type="SMART" id="SM00086">
    <property type="entry name" value="PAC"/>
    <property type="match status" value="1"/>
</dbReference>
<dbReference type="PROSITE" id="PS50113">
    <property type="entry name" value="PAC"/>
    <property type="match status" value="1"/>
</dbReference>
<evidence type="ECO:0000256" key="1">
    <source>
        <dbReference type="ARBA" id="ARBA00000085"/>
    </source>
</evidence>
<dbReference type="EMBL" id="JBHTOQ010000036">
    <property type="protein sequence ID" value="MFD1482875.1"/>
    <property type="molecule type" value="Genomic_DNA"/>
</dbReference>
<comment type="caution">
    <text evidence="18">The sequence shown here is derived from an EMBL/GenBank/DDBJ whole genome shotgun (WGS) entry which is preliminary data.</text>
</comment>
<evidence type="ECO:0000256" key="5">
    <source>
        <dbReference type="ARBA" id="ARBA00022606"/>
    </source>
</evidence>
<dbReference type="EC" id="2.7.13.3" evidence="2"/>
<dbReference type="InterPro" id="IPR035965">
    <property type="entry name" value="PAS-like_dom_sf"/>
</dbReference>
<evidence type="ECO:0000256" key="11">
    <source>
        <dbReference type="ARBA" id="ARBA00022777"/>
    </source>
</evidence>
<evidence type="ECO:0000313" key="19">
    <source>
        <dbReference type="Proteomes" id="UP001597302"/>
    </source>
</evidence>
<keyword evidence="9" id="KW-0677">Repeat</keyword>
<reference evidence="19" key="1">
    <citation type="journal article" date="2019" name="Int. J. Syst. Evol. Microbiol.">
        <title>The Global Catalogue of Microorganisms (GCM) 10K type strain sequencing project: providing services to taxonomists for standard genome sequencing and annotation.</title>
        <authorList>
            <consortium name="The Broad Institute Genomics Platform"/>
            <consortium name="The Broad Institute Genome Sequencing Center for Infectious Disease"/>
            <person name="Wu L."/>
            <person name="Ma J."/>
        </authorList>
    </citation>
    <scope>NUCLEOTIDE SEQUENCE [LARGE SCALE GENOMIC DNA]</scope>
    <source>
        <strain evidence="19">CCM 8875</strain>
    </source>
</reference>
<dbReference type="Gene3D" id="3.30.450.40">
    <property type="match status" value="1"/>
</dbReference>
<evidence type="ECO:0000256" key="6">
    <source>
        <dbReference type="ARBA" id="ARBA00022630"/>
    </source>
</evidence>
<keyword evidence="13" id="KW-0157">Chromophore</keyword>
<keyword evidence="3" id="KW-0600">Photoreceptor protein</keyword>